<protein>
    <submittedName>
        <fullName evidence="1">Uncharacterized protein</fullName>
    </submittedName>
</protein>
<sequence length="263" mass="28886">VPAFEGWARNQDGSFTFYFGYLNRNYREELHIPLGVDNRIEPAELGQPQPSYFYPRRHRFLFSLEVPADWGDRDVAWTLTSAGATETAYGSLLPVWEVNDQVISENRAGSGYADGNQPPTIELIGDTARRAKVGEPVDLTVRIGDDGIPTPRATGGARDSRIDVDASGRPLFGAGRFGRRTGLGLRVAWLRWRGPGPVTFDPWHLAGIDDRMPGWAPPELASDGRVTTTASFGAPGTYVLRAMADDGYLYTPLDVTFTVSVQP</sequence>
<name>A0A381NRQ4_9ZZZZ</name>
<feature type="non-terminal residue" evidence="1">
    <location>
        <position position="1"/>
    </location>
</feature>
<reference evidence="1" key="1">
    <citation type="submission" date="2018-05" db="EMBL/GenBank/DDBJ databases">
        <authorList>
            <person name="Lanie J.A."/>
            <person name="Ng W.-L."/>
            <person name="Kazmierczak K.M."/>
            <person name="Andrzejewski T.M."/>
            <person name="Davidsen T.M."/>
            <person name="Wayne K.J."/>
            <person name="Tettelin H."/>
            <person name="Glass J.I."/>
            <person name="Rusch D."/>
            <person name="Podicherti R."/>
            <person name="Tsui H.-C.T."/>
            <person name="Winkler M.E."/>
        </authorList>
    </citation>
    <scope>NUCLEOTIDE SEQUENCE</scope>
</reference>
<dbReference type="AlphaFoldDB" id="A0A381NRQ4"/>
<gene>
    <name evidence="1" type="ORF">METZ01_LOCUS10071</name>
</gene>
<dbReference type="EMBL" id="UINC01000549">
    <property type="protein sequence ID" value="SUZ57217.1"/>
    <property type="molecule type" value="Genomic_DNA"/>
</dbReference>
<organism evidence="1">
    <name type="scientific">marine metagenome</name>
    <dbReference type="NCBI Taxonomy" id="408172"/>
    <lineage>
        <taxon>unclassified sequences</taxon>
        <taxon>metagenomes</taxon>
        <taxon>ecological metagenomes</taxon>
    </lineage>
</organism>
<evidence type="ECO:0000313" key="1">
    <source>
        <dbReference type="EMBL" id="SUZ57217.1"/>
    </source>
</evidence>
<proteinExistence type="predicted"/>
<accession>A0A381NRQ4</accession>